<evidence type="ECO:0000313" key="2">
    <source>
        <dbReference type="EMBL" id="JAP48650.1"/>
    </source>
</evidence>
<organism evidence="2">
    <name type="scientific">Schistocephalus solidus</name>
    <name type="common">Tapeworm</name>
    <dbReference type="NCBI Taxonomy" id="70667"/>
    <lineage>
        <taxon>Eukaryota</taxon>
        <taxon>Metazoa</taxon>
        <taxon>Spiralia</taxon>
        <taxon>Lophotrochozoa</taxon>
        <taxon>Platyhelminthes</taxon>
        <taxon>Cestoda</taxon>
        <taxon>Eucestoda</taxon>
        <taxon>Diphyllobothriidea</taxon>
        <taxon>Diphyllobothriidae</taxon>
        <taxon>Schistocephalus</taxon>
    </lineage>
</organism>
<feature type="compositionally biased region" description="Basic and acidic residues" evidence="1">
    <location>
        <begin position="328"/>
        <end position="343"/>
    </location>
</feature>
<proteinExistence type="predicted"/>
<dbReference type="AlphaFoldDB" id="A0A0X3PBG8"/>
<feature type="compositionally biased region" description="Polar residues" evidence="1">
    <location>
        <begin position="369"/>
        <end position="393"/>
    </location>
</feature>
<feature type="compositionally biased region" description="Basic and acidic residues" evidence="1">
    <location>
        <begin position="353"/>
        <end position="368"/>
    </location>
</feature>
<accession>A0A0X3PBG8</accession>
<evidence type="ECO:0000256" key="1">
    <source>
        <dbReference type="SAM" id="MobiDB-lite"/>
    </source>
</evidence>
<feature type="compositionally biased region" description="Basic residues" evidence="1">
    <location>
        <begin position="278"/>
        <end position="307"/>
    </location>
</feature>
<feature type="region of interest" description="Disordered" evidence="1">
    <location>
        <begin position="171"/>
        <end position="232"/>
    </location>
</feature>
<reference evidence="2" key="1">
    <citation type="submission" date="2016-01" db="EMBL/GenBank/DDBJ databases">
        <title>Reference transcriptome for the parasite Schistocephalus solidus: insights into the molecular evolution of parasitism.</title>
        <authorList>
            <person name="Hebert F.O."/>
            <person name="Grambauer S."/>
            <person name="Barber I."/>
            <person name="Landry C.R."/>
            <person name="Aubin-Horth N."/>
        </authorList>
    </citation>
    <scope>NUCLEOTIDE SEQUENCE</scope>
</reference>
<protein>
    <submittedName>
        <fullName evidence="2">Uncharacterized protein</fullName>
    </submittedName>
</protein>
<dbReference type="EMBL" id="GEEE01014575">
    <property type="protein sequence ID" value="JAP48650.1"/>
    <property type="molecule type" value="Transcribed_RNA"/>
</dbReference>
<feature type="region of interest" description="Disordered" evidence="1">
    <location>
        <begin position="1"/>
        <end position="31"/>
    </location>
</feature>
<name>A0A0X3PBG8_SCHSO</name>
<sequence length="435" mass="48131">MAPLSTFRPEQITDSVKLASPSKSNANTEKGDNSVVPFRISYLKKRSRPALLQVGVLPSKAKHLETETKTGLFKPTKEDEAEVNAELSNDPINVVQAKLHPALTTLTESIRSHLSAVATSHMLPETSSTDLTSVLRDVNAINNLSALTTVNQINAFMENFAKSEATVYKTGDSHSASDLSGKRRLSSSPPASPKRSRDVSDITQTVGENPDLEKISDTLKSMGPPIDQTSNFSSLQYMNPQKMRSAQMIAMPLIANPALANQSKQSSGNRTVDDKGASRRRSRSHSKSRSSRRRSRSTSKRRPHSTSRRTSDDRSRQQHHSNNSDSSHSSREVRHSEQKRKETNFAQSSHQKSVRESDVASEKAKDKISNSQPKHNRALNSSREQKPSGTASSREPKKFQSKNTIKVSGYQKEAVTRSGQSEKGEKNRQSIFTKR</sequence>
<feature type="region of interest" description="Disordered" evidence="1">
    <location>
        <begin position="259"/>
        <end position="435"/>
    </location>
</feature>
<feature type="compositionally biased region" description="Polar residues" evidence="1">
    <location>
        <begin position="259"/>
        <end position="270"/>
    </location>
</feature>
<gene>
    <name evidence="2" type="ORF">TR133633</name>
</gene>